<dbReference type="AlphaFoldDB" id="A0A0A9AD07"/>
<accession>A0A0A9AD07</accession>
<evidence type="ECO:0000313" key="1">
    <source>
        <dbReference type="EMBL" id="JAD46855.1"/>
    </source>
</evidence>
<reference evidence="1" key="1">
    <citation type="submission" date="2014-09" db="EMBL/GenBank/DDBJ databases">
        <authorList>
            <person name="Magalhaes I.L.F."/>
            <person name="Oliveira U."/>
            <person name="Santos F.R."/>
            <person name="Vidigal T.H.D.A."/>
            <person name="Brescovit A.D."/>
            <person name="Santos A.J."/>
        </authorList>
    </citation>
    <scope>NUCLEOTIDE SEQUENCE</scope>
    <source>
        <tissue evidence="1">Shoot tissue taken approximately 20 cm above the soil surface</tissue>
    </source>
</reference>
<name>A0A0A9AD07_ARUDO</name>
<organism evidence="1">
    <name type="scientific">Arundo donax</name>
    <name type="common">Giant reed</name>
    <name type="synonym">Donax arundinaceus</name>
    <dbReference type="NCBI Taxonomy" id="35708"/>
    <lineage>
        <taxon>Eukaryota</taxon>
        <taxon>Viridiplantae</taxon>
        <taxon>Streptophyta</taxon>
        <taxon>Embryophyta</taxon>
        <taxon>Tracheophyta</taxon>
        <taxon>Spermatophyta</taxon>
        <taxon>Magnoliopsida</taxon>
        <taxon>Liliopsida</taxon>
        <taxon>Poales</taxon>
        <taxon>Poaceae</taxon>
        <taxon>PACMAD clade</taxon>
        <taxon>Arundinoideae</taxon>
        <taxon>Arundineae</taxon>
        <taxon>Arundo</taxon>
    </lineage>
</organism>
<sequence>MGEEIHENIRKYLEKIVTPSK</sequence>
<reference evidence="1" key="2">
    <citation type="journal article" date="2015" name="Data Brief">
        <title>Shoot transcriptome of the giant reed, Arundo donax.</title>
        <authorList>
            <person name="Barrero R.A."/>
            <person name="Guerrero F.D."/>
            <person name="Moolhuijzen P."/>
            <person name="Goolsby J.A."/>
            <person name="Tidwell J."/>
            <person name="Bellgard S.E."/>
            <person name="Bellgard M.I."/>
        </authorList>
    </citation>
    <scope>NUCLEOTIDE SEQUENCE</scope>
    <source>
        <tissue evidence="1">Shoot tissue taken approximately 20 cm above the soil surface</tissue>
    </source>
</reference>
<dbReference type="EMBL" id="GBRH01251040">
    <property type="protein sequence ID" value="JAD46855.1"/>
    <property type="molecule type" value="Transcribed_RNA"/>
</dbReference>
<protein>
    <submittedName>
        <fullName evidence="1">Uncharacterized protein</fullName>
    </submittedName>
</protein>
<proteinExistence type="predicted"/>